<dbReference type="Proteomes" id="UP001140453">
    <property type="component" value="Unassembled WGS sequence"/>
</dbReference>
<comment type="caution">
    <text evidence="1">The sequence shown here is derived from an EMBL/GenBank/DDBJ whole genome shotgun (WGS) entry which is preliminary data.</text>
</comment>
<evidence type="ECO:0000313" key="1">
    <source>
        <dbReference type="EMBL" id="KAJ4389902.1"/>
    </source>
</evidence>
<reference evidence="1" key="1">
    <citation type="submission" date="2022-10" db="EMBL/GenBank/DDBJ databases">
        <title>Tapping the CABI collections for fungal endophytes: first genome assemblies for Collariella, Neodidymelliopsis, Ascochyta clinopodiicola, Didymella pomorum, Didymosphaeria variabile, Neocosmospora piperis and Neocucurbitaria cava.</title>
        <authorList>
            <person name="Hill R."/>
        </authorList>
    </citation>
    <scope>NUCLEOTIDE SEQUENCE</scope>
    <source>
        <strain evidence="1">IMI 355082</strain>
    </source>
</reference>
<protein>
    <recommendedName>
        <fullName evidence="3">Heterokaryon incompatibility domain-containing protein</fullName>
    </recommendedName>
</protein>
<keyword evidence="2" id="KW-1185">Reference proteome</keyword>
<dbReference type="PANTHER" id="PTHR33112">
    <property type="entry name" value="DOMAIN PROTEIN, PUTATIVE-RELATED"/>
    <property type="match status" value="1"/>
</dbReference>
<accession>A0A9W9CWL2</accession>
<name>A0A9W9CWL2_9PEZI</name>
<dbReference type="AlphaFoldDB" id="A0A9W9CWL2"/>
<sequence length="427" mass="48117">MYKVSTRAIFGPQEIEEVFSTIRILHFCRGRIAWECTEFEDIEGTVPGIPSIKLIGGEIRESVPTKGLDVLHGDQLRRERLRVKHYNINLVSETPEDYRLVCALELWARAVEMYSKTDLTMGGDKLIALSGIASQMATIIGSASQPAEYVAGLWKPRLVGQLLWKIEPVFRGSECEAGAFDYPSTRSEKYRAPSFSWASIDAQHGNGITYGEPLGPEDRVLVEIPPEADRNKIKRDVDKSVWVDTSTTNKYGLIRGGHLLLWGWLRRVKLQRDGVFYSWYLQGRNRPGEKDASGRDHGERIDTEQHLNVLMDCPGDDNENDKLIHSAKVYCLPVAFGPPTAAPQSKDLTCLLLEQVSLSSEVESQAGWHQDYRGAFRRVGLTKLTPSFDSVAMMYILDKLDDDQHIIPTSHTEGYDDQTGKHLIRLI</sequence>
<evidence type="ECO:0000313" key="2">
    <source>
        <dbReference type="Proteomes" id="UP001140453"/>
    </source>
</evidence>
<dbReference type="EMBL" id="JAPEVB010000004">
    <property type="protein sequence ID" value="KAJ4389902.1"/>
    <property type="molecule type" value="Genomic_DNA"/>
</dbReference>
<proteinExistence type="predicted"/>
<dbReference type="OrthoDB" id="5362512at2759"/>
<gene>
    <name evidence="1" type="ORF">N0V93_007374</name>
</gene>
<organism evidence="1 2">
    <name type="scientific">Gnomoniopsis smithogilvyi</name>
    <dbReference type="NCBI Taxonomy" id="1191159"/>
    <lineage>
        <taxon>Eukaryota</taxon>
        <taxon>Fungi</taxon>
        <taxon>Dikarya</taxon>
        <taxon>Ascomycota</taxon>
        <taxon>Pezizomycotina</taxon>
        <taxon>Sordariomycetes</taxon>
        <taxon>Sordariomycetidae</taxon>
        <taxon>Diaporthales</taxon>
        <taxon>Gnomoniaceae</taxon>
        <taxon>Gnomoniopsis</taxon>
    </lineage>
</organism>
<evidence type="ECO:0008006" key="3">
    <source>
        <dbReference type="Google" id="ProtNLM"/>
    </source>
</evidence>
<dbReference type="PANTHER" id="PTHR33112:SF10">
    <property type="entry name" value="TOL"/>
    <property type="match status" value="1"/>
</dbReference>